<dbReference type="GO" id="GO:0045292">
    <property type="term" value="P:mRNA cis splicing, via spliceosome"/>
    <property type="evidence" value="ECO:0007669"/>
    <property type="project" value="TreeGrafter"/>
</dbReference>
<feature type="region of interest" description="Disordered" evidence="8">
    <location>
        <begin position="53"/>
        <end position="80"/>
    </location>
</feature>
<keyword evidence="10" id="KW-1185">Reference proteome</keyword>
<comment type="function">
    <text evidence="7">Involved in both the assembly of spliceosomal snRNPs and the methylation of Sm proteins. Chaperone that regulates the assembly of spliceosomal U1, U2, U4 and U5 small nuclear ribonucleoproteins (snRNPs), the building blocks of the spliceosome, and thereby plays an important role in the splicing of cellular pre-mRNAs. Most spliceosomal snRNPs contain a common set of Sm proteins SNRPB, SNRPD1, SNRPD2, SNRPD3, SNRPE, SNRPF and SNRPG that assemble in a heptameric protein ring on the Sm site of the small nuclear RNA to form the core snRNP (Sm core). In the cytosol, the Sm proteins SNRPD1, SNRPD2, SNRPE, SNRPF and SNRPG are trapped in an inactive 6S pICln-Sm complex by the chaperone CLNS1A that controls the assembly of the core snRNP. Dissociation by the SMN complex of CLNS1A from the trapped Sm proteins and their transfer to an SMN-Sm complex triggers the assembly of core snRNPs and their transport to the nucleus.</text>
</comment>
<proteinExistence type="inferred from homology"/>
<dbReference type="Gene3D" id="2.30.29.30">
    <property type="entry name" value="Pleckstrin-homology domain (PH domain)/Phosphotyrosine-binding domain (PTB)"/>
    <property type="match status" value="1"/>
</dbReference>
<dbReference type="Pfam" id="PF03517">
    <property type="entry name" value="Voldacs"/>
    <property type="match status" value="1"/>
</dbReference>
<dbReference type="Proteomes" id="UP001152759">
    <property type="component" value="Chromosome 5"/>
</dbReference>
<dbReference type="InterPro" id="IPR003521">
    <property type="entry name" value="ICln"/>
</dbReference>
<dbReference type="AlphaFoldDB" id="A0A9P0G5C4"/>
<dbReference type="GO" id="GO:0006884">
    <property type="term" value="P:cell volume homeostasis"/>
    <property type="evidence" value="ECO:0007669"/>
    <property type="project" value="InterPro"/>
</dbReference>
<protein>
    <recommendedName>
        <fullName evidence="4">Methylosome subunit pICln</fullName>
    </recommendedName>
</protein>
<organism evidence="9 10">
    <name type="scientific">Bemisia tabaci</name>
    <name type="common">Sweetpotato whitefly</name>
    <name type="synonym">Aleurodes tabaci</name>
    <dbReference type="NCBI Taxonomy" id="7038"/>
    <lineage>
        <taxon>Eukaryota</taxon>
        <taxon>Metazoa</taxon>
        <taxon>Ecdysozoa</taxon>
        <taxon>Arthropoda</taxon>
        <taxon>Hexapoda</taxon>
        <taxon>Insecta</taxon>
        <taxon>Pterygota</taxon>
        <taxon>Neoptera</taxon>
        <taxon>Paraneoptera</taxon>
        <taxon>Hemiptera</taxon>
        <taxon>Sternorrhyncha</taxon>
        <taxon>Aleyrodoidea</taxon>
        <taxon>Aleyrodidae</taxon>
        <taxon>Aleyrodinae</taxon>
        <taxon>Bemisia</taxon>
    </lineage>
</organism>
<evidence type="ECO:0000256" key="8">
    <source>
        <dbReference type="SAM" id="MobiDB-lite"/>
    </source>
</evidence>
<sequence>MVYYTSNLSWKNVDTDSGFSLEYIHIALHAVSRDLTAYPKECLYVMVDKKLEDDEEAAEDEESDEEGDSNSGMTEMRFIPENKNSLDSIFTAMNYCQSLHPDPVQSLSEDEGEEDEDEDEMGDEDDRHIGVAANGCANGLNGSDHTPMETDGQFEDAES</sequence>
<comment type="similarity">
    <text evidence="3">Belongs to the pICln (TC 1.A.47) family.</text>
</comment>
<dbReference type="GO" id="GO:0005829">
    <property type="term" value="C:cytosol"/>
    <property type="evidence" value="ECO:0007669"/>
    <property type="project" value="InterPro"/>
</dbReference>
<feature type="compositionally biased region" description="Acidic residues" evidence="8">
    <location>
        <begin position="53"/>
        <end position="68"/>
    </location>
</feature>
<evidence type="ECO:0000256" key="3">
    <source>
        <dbReference type="ARBA" id="ARBA00007054"/>
    </source>
</evidence>
<reference evidence="9" key="1">
    <citation type="submission" date="2021-12" db="EMBL/GenBank/DDBJ databases">
        <authorList>
            <person name="King R."/>
        </authorList>
    </citation>
    <scope>NUCLEOTIDE SEQUENCE</scope>
</reference>
<dbReference type="InterPro" id="IPR011993">
    <property type="entry name" value="PH-like_dom_sf"/>
</dbReference>
<feature type="region of interest" description="Disordered" evidence="8">
    <location>
        <begin position="100"/>
        <end position="159"/>
    </location>
</feature>
<dbReference type="GO" id="GO:0000387">
    <property type="term" value="P:spliceosomal snRNP assembly"/>
    <property type="evidence" value="ECO:0007669"/>
    <property type="project" value="InterPro"/>
</dbReference>
<evidence type="ECO:0000256" key="2">
    <source>
        <dbReference type="ARBA" id="ARBA00004496"/>
    </source>
</evidence>
<dbReference type="GO" id="GO:0005681">
    <property type="term" value="C:spliceosomal complex"/>
    <property type="evidence" value="ECO:0007669"/>
    <property type="project" value="TreeGrafter"/>
</dbReference>
<gene>
    <name evidence="9" type="ORF">BEMITA_LOCUS8656</name>
</gene>
<dbReference type="EMBL" id="OU963866">
    <property type="protein sequence ID" value="CAH0771990.1"/>
    <property type="molecule type" value="Genomic_DNA"/>
</dbReference>
<dbReference type="GO" id="GO:0005886">
    <property type="term" value="C:plasma membrane"/>
    <property type="evidence" value="ECO:0007669"/>
    <property type="project" value="InterPro"/>
</dbReference>
<name>A0A9P0G5C4_BEMTA</name>
<evidence type="ECO:0000256" key="7">
    <source>
        <dbReference type="ARBA" id="ARBA00045890"/>
    </source>
</evidence>
<evidence type="ECO:0000313" key="9">
    <source>
        <dbReference type="EMBL" id="CAH0771990.1"/>
    </source>
</evidence>
<dbReference type="PRINTS" id="PR01348">
    <property type="entry name" value="ICLNCHANNEL"/>
</dbReference>
<evidence type="ECO:0000256" key="5">
    <source>
        <dbReference type="ARBA" id="ARBA00022490"/>
    </source>
</evidence>
<dbReference type="GO" id="GO:0034709">
    <property type="term" value="C:methylosome"/>
    <property type="evidence" value="ECO:0007669"/>
    <property type="project" value="InterPro"/>
</dbReference>
<evidence type="ECO:0000256" key="6">
    <source>
        <dbReference type="ARBA" id="ARBA00023242"/>
    </source>
</evidence>
<dbReference type="GO" id="GO:0006821">
    <property type="term" value="P:chloride transport"/>
    <property type="evidence" value="ECO:0007669"/>
    <property type="project" value="InterPro"/>
</dbReference>
<dbReference type="InterPro" id="IPR039924">
    <property type="entry name" value="ICln/Lot5/Saf5"/>
</dbReference>
<evidence type="ECO:0000256" key="4">
    <source>
        <dbReference type="ARBA" id="ARBA00015653"/>
    </source>
</evidence>
<keyword evidence="5" id="KW-0963">Cytoplasm</keyword>
<dbReference type="PANTHER" id="PTHR21399">
    <property type="entry name" value="CHLORIDE CONDUCTANCE REGULATORY PROTEIN ICLN"/>
    <property type="match status" value="1"/>
</dbReference>
<evidence type="ECO:0000313" key="10">
    <source>
        <dbReference type="Proteomes" id="UP001152759"/>
    </source>
</evidence>
<dbReference type="PANTHER" id="PTHR21399:SF0">
    <property type="entry name" value="METHYLOSOME SUBUNIT PICLN"/>
    <property type="match status" value="1"/>
</dbReference>
<feature type="compositionally biased region" description="Acidic residues" evidence="8">
    <location>
        <begin position="108"/>
        <end position="124"/>
    </location>
</feature>
<keyword evidence="6" id="KW-0539">Nucleus</keyword>
<comment type="subcellular location">
    <subcellularLocation>
        <location evidence="2">Cytoplasm</location>
    </subcellularLocation>
    <subcellularLocation>
        <location evidence="1">Nucleus</location>
    </subcellularLocation>
</comment>
<evidence type="ECO:0000256" key="1">
    <source>
        <dbReference type="ARBA" id="ARBA00004123"/>
    </source>
</evidence>
<accession>A0A9P0G5C4</accession>
<dbReference type="GO" id="GO:0034715">
    <property type="term" value="C:pICln-Sm protein complex"/>
    <property type="evidence" value="ECO:0007669"/>
    <property type="project" value="InterPro"/>
</dbReference>